<evidence type="ECO:0000256" key="1">
    <source>
        <dbReference type="SAM" id="Phobius"/>
    </source>
</evidence>
<feature type="transmembrane region" description="Helical" evidence="1">
    <location>
        <begin position="76"/>
        <end position="94"/>
    </location>
</feature>
<evidence type="ECO:0000259" key="2">
    <source>
        <dbReference type="Pfam" id="PF20581"/>
    </source>
</evidence>
<dbReference type="Pfam" id="PF20581">
    <property type="entry name" value="DUF6785"/>
    <property type="match status" value="1"/>
</dbReference>
<feature type="transmembrane region" description="Helical" evidence="1">
    <location>
        <begin position="7"/>
        <end position="26"/>
    </location>
</feature>
<dbReference type="EMBL" id="CASHTH010002177">
    <property type="protein sequence ID" value="CAI8025727.1"/>
    <property type="molecule type" value="Genomic_DNA"/>
</dbReference>
<protein>
    <recommendedName>
        <fullName evidence="2">DUF6785 domain-containing protein</fullName>
    </recommendedName>
</protein>
<proteinExistence type="predicted"/>
<keyword evidence="1" id="KW-0472">Membrane</keyword>
<evidence type="ECO:0000313" key="4">
    <source>
        <dbReference type="Proteomes" id="UP001174909"/>
    </source>
</evidence>
<keyword evidence="4" id="KW-1185">Reference proteome</keyword>
<keyword evidence="1" id="KW-1133">Transmembrane helix</keyword>
<reference evidence="3" key="1">
    <citation type="submission" date="2023-03" db="EMBL/GenBank/DDBJ databases">
        <authorList>
            <person name="Steffen K."/>
            <person name="Cardenas P."/>
        </authorList>
    </citation>
    <scope>NUCLEOTIDE SEQUENCE</scope>
</reference>
<feature type="transmembrane region" description="Helical" evidence="1">
    <location>
        <begin position="160"/>
        <end position="181"/>
    </location>
</feature>
<gene>
    <name evidence="3" type="ORF">GBAR_LOCUS14842</name>
</gene>
<feature type="transmembrane region" description="Helical" evidence="1">
    <location>
        <begin position="266"/>
        <end position="293"/>
    </location>
</feature>
<feature type="domain" description="DUF6785" evidence="2">
    <location>
        <begin position="7"/>
        <end position="326"/>
    </location>
</feature>
<dbReference type="InterPro" id="IPR046712">
    <property type="entry name" value="DUF6785"/>
</dbReference>
<dbReference type="AlphaFoldDB" id="A0AA35SBD1"/>
<dbReference type="Proteomes" id="UP001174909">
    <property type="component" value="Unassembled WGS sequence"/>
</dbReference>
<accession>A0AA35SBD1</accession>
<organism evidence="3 4">
    <name type="scientific">Geodia barretti</name>
    <name type="common">Barrett's horny sponge</name>
    <dbReference type="NCBI Taxonomy" id="519541"/>
    <lineage>
        <taxon>Eukaryota</taxon>
        <taxon>Metazoa</taxon>
        <taxon>Porifera</taxon>
        <taxon>Demospongiae</taxon>
        <taxon>Heteroscleromorpha</taxon>
        <taxon>Tetractinellida</taxon>
        <taxon>Astrophorina</taxon>
        <taxon>Geodiidae</taxon>
        <taxon>Geodia</taxon>
    </lineage>
</organism>
<feature type="transmembrane region" description="Helical" evidence="1">
    <location>
        <begin position="46"/>
        <end position="64"/>
    </location>
</feature>
<sequence>MPNRNVSFRAVLLALLITIPNSYWLMINWGPSGYGTGQSFPTVSTVYFNVIFVVLILMAVNPLLRAIGKNASLTDAELMVVYLLVSIASSIAGHDTLQILWPLLTYPIWFASPENEWGELFHRHMPDWLTIKERNALATFYQGDTSLHTVQHLELWMPLVLWWSALIIVLTCMMLCITILIRHQWVNHEKLSYPVIQIPLHLTENGGRVLLTNRLFLLGAVLAGGMNLLNGLHFLFPVVPGLGGSLYNLGQYFQTKPLNAIGRLPFAVYPFAIGMSFFIPLELSFSIWFFYLFHKMTRVWGTMAGIGHLPGFPFLDAQSFGAWFCLGDIRNMAYPKVHRTTGEKRFPRQGC</sequence>
<name>A0AA35SBD1_GEOBA</name>
<comment type="caution">
    <text evidence="3">The sequence shown here is derived from an EMBL/GenBank/DDBJ whole genome shotgun (WGS) entry which is preliminary data.</text>
</comment>
<evidence type="ECO:0000313" key="3">
    <source>
        <dbReference type="EMBL" id="CAI8025727.1"/>
    </source>
</evidence>
<feature type="transmembrane region" description="Helical" evidence="1">
    <location>
        <begin position="215"/>
        <end position="236"/>
    </location>
</feature>
<keyword evidence="1" id="KW-0812">Transmembrane</keyword>